<organism evidence="1 2">
    <name type="scientific">Phlebia brevispora</name>
    <dbReference type="NCBI Taxonomy" id="194682"/>
    <lineage>
        <taxon>Eukaryota</taxon>
        <taxon>Fungi</taxon>
        <taxon>Dikarya</taxon>
        <taxon>Basidiomycota</taxon>
        <taxon>Agaricomycotina</taxon>
        <taxon>Agaricomycetes</taxon>
        <taxon>Polyporales</taxon>
        <taxon>Meruliaceae</taxon>
        <taxon>Phlebia</taxon>
    </lineage>
</organism>
<name>A0ACC1TET1_9APHY</name>
<comment type="caution">
    <text evidence="1">The sequence shown here is derived from an EMBL/GenBank/DDBJ whole genome shotgun (WGS) entry which is preliminary data.</text>
</comment>
<proteinExistence type="predicted"/>
<evidence type="ECO:0000313" key="2">
    <source>
        <dbReference type="Proteomes" id="UP001148662"/>
    </source>
</evidence>
<evidence type="ECO:0000313" key="1">
    <source>
        <dbReference type="EMBL" id="KAJ3559734.1"/>
    </source>
</evidence>
<reference evidence="1" key="1">
    <citation type="submission" date="2022-07" db="EMBL/GenBank/DDBJ databases">
        <title>Genome Sequence of Phlebia brevispora.</title>
        <authorList>
            <person name="Buettner E."/>
        </authorList>
    </citation>
    <scope>NUCLEOTIDE SEQUENCE</scope>
    <source>
        <strain evidence="1">MPL23</strain>
    </source>
</reference>
<sequence length="430" mass="46296">MILFYSAREALAIGSQGCERDVKLRTIDSAETVAVACMSVADSAPSDLYINTTQPGCSVNLFTEDDCPDDSLIHSISTADLAARSWLSLGRAREGVREAHSRSTNSSFFLAICLMALVNLVTDSVPPFNWSIMMKPTTVSLSIMKYSILFAPSFLILLYSVTQTQATQFGCGGVQRVRRIDSANTVSIGCTNVANSGPYDLYIDPTQSDCSVHFFSQEDCQDSSLIHTTPITDLTARSWYNLAIYGLYICSARTTTLLMNRPQISIGFTHEAVLPVQFVTSNQSLGHIMKMVFMRMTNKEGDVIGAMKSSVFFTACIMTLLRFTACVRAAPPGILRFETIASTSSCPGGDDLFTIGFVGTTGAPCTSLDDSAPPDLFLDWTLFDCSVNLFAEAGCPDGSLTFIVPAPASPGVSGCASVETGFRALNVTCM</sequence>
<accession>A0ACC1TET1</accession>
<keyword evidence="2" id="KW-1185">Reference proteome</keyword>
<dbReference type="EMBL" id="JANHOG010000011">
    <property type="protein sequence ID" value="KAJ3559734.1"/>
    <property type="molecule type" value="Genomic_DNA"/>
</dbReference>
<protein>
    <submittedName>
        <fullName evidence="1">Uncharacterized protein</fullName>
    </submittedName>
</protein>
<dbReference type="Proteomes" id="UP001148662">
    <property type="component" value="Unassembled WGS sequence"/>
</dbReference>
<gene>
    <name evidence="1" type="ORF">NM688_g162</name>
</gene>